<reference evidence="18" key="1">
    <citation type="submission" date="2024-06" db="EMBL/GenBank/DDBJ databases">
        <title>Complete genome of Salinicola endophyticus HNIBRBA4755.</title>
        <authorList>
            <person name="Shin S.Y."/>
            <person name="Kang H."/>
            <person name="Song J."/>
        </authorList>
    </citation>
    <scope>NUCLEOTIDE SEQUENCE</scope>
    <source>
        <strain evidence="18">HNIBRBA4755</strain>
    </source>
</reference>
<evidence type="ECO:0000259" key="17">
    <source>
        <dbReference type="Pfam" id="PF04715"/>
    </source>
</evidence>
<dbReference type="EMBL" id="CP159578">
    <property type="protein sequence ID" value="XCJ81472.1"/>
    <property type="molecule type" value="Genomic_DNA"/>
</dbReference>
<evidence type="ECO:0000256" key="14">
    <source>
        <dbReference type="ARBA" id="ARBA00047683"/>
    </source>
</evidence>
<evidence type="ECO:0000256" key="4">
    <source>
        <dbReference type="ARBA" id="ARBA00011575"/>
    </source>
</evidence>
<dbReference type="InterPro" id="IPR006805">
    <property type="entry name" value="Anth_synth_I_N"/>
</dbReference>
<keyword evidence="7 15" id="KW-0028">Amino-acid biosynthesis</keyword>
<keyword evidence="12 15" id="KW-0456">Lyase</keyword>
<proteinExistence type="inferred from homology"/>
<evidence type="ECO:0000256" key="15">
    <source>
        <dbReference type="RuleBase" id="RU364045"/>
    </source>
</evidence>
<evidence type="ECO:0000256" key="2">
    <source>
        <dbReference type="ARBA" id="ARBA00004873"/>
    </source>
</evidence>
<comment type="pathway">
    <text evidence="2 15">Amino-acid biosynthesis; L-tryptophan biosynthesis; L-tryptophan from chorismate: step 1/5.</text>
</comment>
<keyword evidence="11 15" id="KW-0057">Aromatic amino acid biosynthesis</keyword>
<evidence type="ECO:0000256" key="10">
    <source>
        <dbReference type="ARBA" id="ARBA00022842"/>
    </source>
</evidence>
<dbReference type="EC" id="4.1.3.27" evidence="5 15"/>
<dbReference type="SUPFAM" id="SSF56322">
    <property type="entry name" value="ADC synthase"/>
    <property type="match status" value="1"/>
</dbReference>
<dbReference type="Pfam" id="PF04715">
    <property type="entry name" value="Anth_synt_I_N"/>
    <property type="match status" value="1"/>
</dbReference>
<dbReference type="AlphaFoldDB" id="A0AB74UBV5"/>
<feature type="domain" description="Chorismate-utilising enzyme C-terminal" evidence="16">
    <location>
        <begin position="226"/>
        <end position="479"/>
    </location>
</feature>
<dbReference type="RefSeq" id="WP_353982213.1">
    <property type="nucleotide sequence ID" value="NZ_CP159578.1"/>
</dbReference>
<dbReference type="GO" id="GO:0004049">
    <property type="term" value="F:anthranilate synthase activity"/>
    <property type="evidence" value="ECO:0007669"/>
    <property type="project" value="UniProtKB-EC"/>
</dbReference>
<evidence type="ECO:0000259" key="16">
    <source>
        <dbReference type="Pfam" id="PF00425"/>
    </source>
</evidence>
<gene>
    <name evidence="15 18" type="primary">trpE</name>
    <name evidence="18" type="ORF">ABV408_08285</name>
</gene>
<keyword evidence="9 15" id="KW-0822">Tryptophan biosynthesis</keyword>
<dbReference type="GO" id="GO:0046872">
    <property type="term" value="F:metal ion binding"/>
    <property type="evidence" value="ECO:0007669"/>
    <property type="project" value="UniProtKB-KW"/>
</dbReference>
<dbReference type="Pfam" id="PF00425">
    <property type="entry name" value="Chorismate_bind"/>
    <property type="match status" value="1"/>
</dbReference>
<dbReference type="GO" id="GO:0000162">
    <property type="term" value="P:L-tryptophan biosynthetic process"/>
    <property type="evidence" value="ECO:0007669"/>
    <property type="project" value="UniProtKB-KW"/>
</dbReference>
<accession>A0AB74UBV5</accession>
<keyword evidence="10 15" id="KW-0460">Magnesium</keyword>
<name>A0AB74UBV5_9GAMM</name>
<feature type="domain" description="Anthranilate synthase component I N-terminal" evidence="17">
    <location>
        <begin position="26"/>
        <end position="171"/>
    </location>
</feature>
<comment type="catalytic activity">
    <reaction evidence="14 15">
        <text>chorismate + L-glutamine = anthranilate + pyruvate + L-glutamate + H(+)</text>
        <dbReference type="Rhea" id="RHEA:21732"/>
        <dbReference type="ChEBI" id="CHEBI:15361"/>
        <dbReference type="ChEBI" id="CHEBI:15378"/>
        <dbReference type="ChEBI" id="CHEBI:16567"/>
        <dbReference type="ChEBI" id="CHEBI:29748"/>
        <dbReference type="ChEBI" id="CHEBI:29985"/>
        <dbReference type="ChEBI" id="CHEBI:58359"/>
        <dbReference type="EC" id="4.1.3.27"/>
    </reaction>
</comment>
<evidence type="ECO:0000256" key="13">
    <source>
        <dbReference type="ARBA" id="ARBA00025634"/>
    </source>
</evidence>
<evidence type="ECO:0000256" key="3">
    <source>
        <dbReference type="ARBA" id="ARBA00009562"/>
    </source>
</evidence>
<comment type="similarity">
    <text evidence="3 15">Belongs to the anthranilate synthase component I family.</text>
</comment>
<organism evidence="18">
    <name type="scientific">Salinicola endophyticus</name>
    <dbReference type="NCBI Taxonomy" id="1949083"/>
    <lineage>
        <taxon>Bacteria</taxon>
        <taxon>Pseudomonadati</taxon>
        <taxon>Pseudomonadota</taxon>
        <taxon>Gammaproteobacteria</taxon>
        <taxon>Oceanospirillales</taxon>
        <taxon>Halomonadaceae</taxon>
        <taxon>Salinicola</taxon>
    </lineage>
</organism>
<evidence type="ECO:0000256" key="11">
    <source>
        <dbReference type="ARBA" id="ARBA00023141"/>
    </source>
</evidence>
<dbReference type="InterPro" id="IPR015890">
    <property type="entry name" value="Chorismate_C"/>
</dbReference>
<dbReference type="NCBIfam" id="TIGR00564">
    <property type="entry name" value="trpE_most"/>
    <property type="match status" value="1"/>
</dbReference>
<dbReference type="InterPro" id="IPR005801">
    <property type="entry name" value="ADC_synthase"/>
</dbReference>
<comment type="function">
    <text evidence="13 15">Part of a heterotetrameric complex that catalyzes the two-step biosynthesis of anthranilate, an intermediate in the biosynthesis of L-tryptophan. In the first step, the glutamine-binding beta subunit (TrpG) of anthranilate synthase (AS) provides the glutamine amidotransferase activity which generates ammonia as a substrate that, along with chorismate, is used in the second step, catalyzed by the large alpha subunit of AS (TrpE) to produce anthranilate. In the absence of TrpG, TrpE can synthesize anthranilate directly from chorismate and high concentrations of ammonia.</text>
</comment>
<sequence>MTPERFAELAQAGYNRIPVTRDVLADLDTPLSTYLKLADAPWTFLLESVQGGEKWGRYSIIGLPSRERIEVRGFTVRHLIDGEQHGVAEVADPLAWIEQFQARFKVPHLDDQPRFDGGLVGYFGYDTIRYIEPRLRSERAAEKPDPIGVPDILLMVCDDLVVFDNLSGRLQLWTHADPQETDALASAWERLEALELKLRSATFNTLSPGTGRNDVAEQDFHASFSEQGYKEAVARIKEYVLAGDLMQCVPSQRMSIPYQAPPLDLYRALRSLNPSPYMFFLNLDDHHVVGASPEILTRLEGDEVTVRPIAGTRPRGATPAEDKALEEELLADPKEIAEHLMLIDLGRNDIGRISQTGTVEVTDRMAIERYSHVMHIVSNVTGKLRGGMSAMDVLRATFPAGTLSGAPKIRALEVIDELEPVKRGIYSGAVGYLSWHGNMDMAIAIRTAVLKDGELHVQAGGGIVADSDPDDEWQETLNKRRALFRAVAMAEKGLDNLD</sequence>
<dbReference type="PRINTS" id="PR00095">
    <property type="entry name" value="ANTSNTHASEI"/>
</dbReference>
<evidence type="ECO:0000256" key="7">
    <source>
        <dbReference type="ARBA" id="ARBA00022605"/>
    </source>
</evidence>
<dbReference type="PANTHER" id="PTHR11236:SF48">
    <property type="entry name" value="ISOCHORISMATE SYNTHASE MENF"/>
    <property type="match status" value="1"/>
</dbReference>
<evidence type="ECO:0000256" key="1">
    <source>
        <dbReference type="ARBA" id="ARBA00001946"/>
    </source>
</evidence>
<dbReference type="PANTHER" id="PTHR11236">
    <property type="entry name" value="AMINOBENZOATE/ANTHRANILATE SYNTHASE"/>
    <property type="match status" value="1"/>
</dbReference>
<evidence type="ECO:0000256" key="6">
    <source>
        <dbReference type="ARBA" id="ARBA00020653"/>
    </source>
</evidence>
<keyword evidence="8 15" id="KW-0479">Metal-binding</keyword>
<evidence type="ECO:0000256" key="8">
    <source>
        <dbReference type="ARBA" id="ARBA00022723"/>
    </source>
</evidence>
<comment type="subunit">
    <text evidence="4 15">Heterotetramer consisting of two non-identical subunits: a beta subunit (TrpG) and a large alpha subunit (TrpE).</text>
</comment>
<evidence type="ECO:0000256" key="5">
    <source>
        <dbReference type="ARBA" id="ARBA00012266"/>
    </source>
</evidence>
<comment type="cofactor">
    <cofactor evidence="1 15">
        <name>Mg(2+)</name>
        <dbReference type="ChEBI" id="CHEBI:18420"/>
    </cofactor>
</comment>
<dbReference type="InterPro" id="IPR005256">
    <property type="entry name" value="Anth_synth_I_PabB"/>
</dbReference>
<evidence type="ECO:0000256" key="9">
    <source>
        <dbReference type="ARBA" id="ARBA00022822"/>
    </source>
</evidence>
<evidence type="ECO:0000313" key="18">
    <source>
        <dbReference type="EMBL" id="XCJ81472.1"/>
    </source>
</evidence>
<evidence type="ECO:0000256" key="12">
    <source>
        <dbReference type="ARBA" id="ARBA00023239"/>
    </source>
</evidence>
<dbReference type="Gene3D" id="3.60.120.10">
    <property type="entry name" value="Anthranilate synthase"/>
    <property type="match status" value="1"/>
</dbReference>
<dbReference type="InterPro" id="IPR019999">
    <property type="entry name" value="Anth_synth_I-like"/>
</dbReference>
<protein>
    <recommendedName>
        <fullName evidence="6 15">Anthranilate synthase component 1</fullName>
        <ecNumber evidence="5 15">4.1.3.27</ecNumber>
    </recommendedName>
</protein>